<proteinExistence type="predicted"/>
<keyword evidence="1" id="KW-0472">Membrane</keyword>
<organism evidence="2 3">
    <name type="scientific">Ruminococcus albus</name>
    <dbReference type="NCBI Taxonomy" id="1264"/>
    <lineage>
        <taxon>Bacteria</taxon>
        <taxon>Bacillati</taxon>
        <taxon>Bacillota</taxon>
        <taxon>Clostridia</taxon>
        <taxon>Eubacteriales</taxon>
        <taxon>Oscillospiraceae</taxon>
        <taxon>Ruminococcus</taxon>
    </lineage>
</organism>
<dbReference type="AlphaFoldDB" id="A0A1H7IS21"/>
<gene>
    <name evidence="2" type="ORF">SAMN05216469_10471</name>
</gene>
<feature type="transmembrane region" description="Helical" evidence="1">
    <location>
        <begin position="19"/>
        <end position="37"/>
    </location>
</feature>
<feature type="transmembrane region" description="Helical" evidence="1">
    <location>
        <begin position="181"/>
        <end position="199"/>
    </location>
</feature>
<evidence type="ECO:0000256" key="1">
    <source>
        <dbReference type="SAM" id="Phobius"/>
    </source>
</evidence>
<reference evidence="2 3" key="1">
    <citation type="submission" date="2016-10" db="EMBL/GenBank/DDBJ databases">
        <authorList>
            <person name="de Groot N.N."/>
        </authorList>
    </citation>
    <scope>NUCLEOTIDE SEQUENCE [LARGE SCALE GENOMIC DNA]</scope>
    <source>
        <strain evidence="2 3">KH2T6</strain>
    </source>
</reference>
<dbReference type="Proteomes" id="UP000186015">
    <property type="component" value="Unassembled WGS sequence"/>
</dbReference>
<keyword evidence="1" id="KW-0812">Transmembrane</keyword>
<evidence type="ECO:0000313" key="2">
    <source>
        <dbReference type="EMBL" id="SEK65198.1"/>
    </source>
</evidence>
<dbReference type="OrthoDB" id="1821456at2"/>
<name>A0A1H7IS21_RUMAL</name>
<evidence type="ECO:0000313" key="3">
    <source>
        <dbReference type="Proteomes" id="UP000186015"/>
    </source>
</evidence>
<sequence length="255" mass="29988">MNNDVQNINRDMGRSFSKFGLILICIALAVFGYKYFFGFRDVRLYETYDNCTVKTWTEQHRDSEGDLSTYYYVKVVREDPDHVPGIADDDHKKEKAQPKDSRMKVKIDYKDNEDVKKDHDSNTVLFSDSVPRSYYMLFTNYQNPRVTMYTTDWGRHYPVSTVGCSKKNAELEYRKLDPPTSWYFLLGALAFIGFLNLSLGAQNRRVANNYSSDRVYEPGFTFSDKEDALVMMAHARIQREKEEERRRRNRRNGGF</sequence>
<dbReference type="EMBL" id="FOAT01000004">
    <property type="protein sequence ID" value="SEK65198.1"/>
    <property type="molecule type" value="Genomic_DNA"/>
</dbReference>
<keyword evidence="1" id="KW-1133">Transmembrane helix</keyword>
<dbReference type="RefSeq" id="WP_074831301.1">
    <property type="nucleotide sequence ID" value="NZ_FOAT01000004.1"/>
</dbReference>
<accession>A0A1H7IS21</accession>
<protein>
    <submittedName>
        <fullName evidence="2">Uncharacterized protein</fullName>
    </submittedName>
</protein>